<dbReference type="KEGG" id="lpy:FIV34_09220"/>
<proteinExistence type="predicted"/>
<dbReference type="Proteomes" id="UP000316093">
    <property type="component" value="Chromosome"/>
</dbReference>
<reference evidence="1 2" key="1">
    <citation type="submission" date="2019-06" db="EMBL/GenBank/DDBJ databases">
        <title>A complete genome sequence for Luteibacter pinisoli MAH-14.</title>
        <authorList>
            <person name="Baltrus D.A."/>
        </authorList>
    </citation>
    <scope>NUCLEOTIDE SEQUENCE [LARGE SCALE GENOMIC DNA]</scope>
    <source>
        <strain evidence="1 2">MAH-14</strain>
    </source>
</reference>
<sequence length="1013" mass="109270">MDSKQRHPRTLAVRTAPAGRFHPRQVTVEEPYQGRTTALGPLALSPPKINGRDEGRLGYAELLGSLDKLVFVTCNSSNIIYPPATAELYWGVDGAGEAKLLDSIVIPSETDSVTFAVPGRLVAGTADPTSHRYTGDGVHSVFVRLRYESSFDDSPEVTATVKCSEPGGPDPVGATRDINENLPKPTITPSPIPDASTPVWVIVEHYDVREIGDRITFEWGGPRHAFFQVVDSASGAISVQVPPEMIADVGGGRIPVSYYVTDAVGNWSKYAPYADPDVDIDPGTLTAPQLFYLHGTAVTSLLDLDTVGSDSVIVRVPTRSLSMGDIVNAEWEATLPDGTLKKYSSSDLVFDDEDSQFFLDAVIDNRIAREAAGGTVKIWYVVKGTGAIAKRRTYKVSELPDRVLLAPTVPQSDGATLDPFAVGSYVTVNVPFDPAQMALGDSVTLIVIGKRGAASSYWSDTLQLSSGDLSDPIPFYCPPKVLQDVENGEATFYYELASPRAVSADGAAIYATARESAKLTLQIRRAGAIDLPPPIVTDVKDGALDPDLPQTHVQIPNSAAALPGKEATLNWSGKVPYSARGIVPSTGLLDFRVTAPYIDGNRDSNVTATYTIDRMTSAPLTFVVGSADVPLPELSQPSVKQASGASLDPVHAKDALTVLVPAYGWKENDRLVVKWIGAGGEGDYTSSELELTTAGPWDVPVPPRVVAFNLGRTVMVSYTVYRGTSTQDSPVLLLTVQWIRQDDLPAPHIVEAVDGVLDVSKLVAKANGTMTAYPLIAEGQRVWLRVYGTKKDGTSYQRDLWVGHAVDATEVSQGFNFEISKADLDTLKESSTLRIEVKATFDKTSSEGNAVLFPASLVTIAVSEPDVYEDFNTLSDHKLLQGQPFQAGKLLLTITSGSGWLLEGRFFLEYGDRVSLMLNWDTCLITLPGSYRSIRFGCINERSSRDPSTVKLIDSKGSVIDTVIKPYPPDSGMMWFAYTSRGEKISAIEITGGGEGRNFYDNFTLSQSDLSDS</sequence>
<dbReference type="OrthoDB" id="5959719at2"/>
<organism evidence="1 2">
    <name type="scientific">Luteibacter pinisoli</name>
    <dbReference type="NCBI Taxonomy" id="2589080"/>
    <lineage>
        <taxon>Bacteria</taxon>
        <taxon>Pseudomonadati</taxon>
        <taxon>Pseudomonadota</taxon>
        <taxon>Gammaproteobacteria</taxon>
        <taxon>Lysobacterales</taxon>
        <taxon>Rhodanobacteraceae</taxon>
        <taxon>Luteibacter</taxon>
    </lineage>
</organism>
<evidence type="ECO:0000313" key="1">
    <source>
        <dbReference type="EMBL" id="QDE39371.1"/>
    </source>
</evidence>
<dbReference type="EMBL" id="CP041046">
    <property type="protein sequence ID" value="QDE39371.1"/>
    <property type="molecule type" value="Genomic_DNA"/>
</dbReference>
<dbReference type="AlphaFoldDB" id="A0A4Y5Z2B4"/>
<name>A0A4Y5Z2B4_9GAMM</name>
<dbReference type="RefSeq" id="WP_139981831.1">
    <property type="nucleotide sequence ID" value="NZ_CP041046.1"/>
</dbReference>
<keyword evidence="2" id="KW-1185">Reference proteome</keyword>
<gene>
    <name evidence="1" type="ORF">FIV34_09220</name>
</gene>
<protein>
    <submittedName>
        <fullName evidence="1">Uncharacterized protein</fullName>
    </submittedName>
</protein>
<evidence type="ECO:0000313" key="2">
    <source>
        <dbReference type="Proteomes" id="UP000316093"/>
    </source>
</evidence>
<accession>A0A4Y5Z2B4</accession>